<keyword evidence="5 9" id="KW-0406">Ion transport</keyword>
<dbReference type="OrthoDB" id="277064at2"/>
<organism evidence="11 12">
    <name type="scientific">Rubinisphaera italica</name>
    <dbReference type="NCBI Taxonomy" id="2527969"/>
    <lineage>
        <taxon>Bacteria</taxon>
        <taxon>Pseudomonadati</taxon>
        <taxon>Planctomycetota</taxon>
        <taxon>Planctomycetia</taxon>
        <taxon>Planctomycetales</taxon>
        <taxon>Planctomycetaceae</taxon>
        <taxon>Rubinisphaera</taxon>
    </lineage>
</organism>
<dbReference type="Pfam" id="PF02823">
    <property type="entry name" value="ATP-synt_DE_N"/>
    <property type="match status" value="1"/>
</dbReference>
<dbReference type="SUPFAM" id="SSF51344">
    <property type="entry name" value="Epsilon subunit of F1F0-ATP synthase N-terminal domain"/>
    <property type="match status" value="1"/>
</dbReference>
<dbReference type="PANTHER" id="PTHR13822">
    <property type="entry name" value="ATP SYNTHASE DELTA/EPSILON CHAIN"/>
    <property type="match status" value="1"/>
</dbReference>
<dbReference type="AlphaFoldDB" id="A0A5C5XMU0"/>
<sequence>MIAANTVQLVVVTPEKTLLTQDATSLQFPLEDGQIGILPGRAPVVGRLGIGELVVINGSEKTSYFIDGGFVQVKGGAVTLLTNHAEPVINLKVKEVEAAFNEALERPATTTTAQAAKQHDIERNRRLLAILKR</sequence>
<keyword evidence="12" id="KW-1185">Reference proteome</keyword>
<evidence type="ECO:0000256" key="2">
    <source>
        <dbReference type="ARBA" id="ARBA00004184"/>
    </source>
</evidence>
<dbReference type="EMBL" id="SJPG01000001">
    <property type="protein sequence ID" value="TWT63062.1"/>
    <property type="molecule type" value="Genomic_DNA"/>
</dbReference>
<accession>A0A5C5XMU0</accession>
<dbReference type="InterPro" id="IPR001469">
    <property type="entry name" value="ATP_synth_F1_dsu/esu"/>
</dbReference>
<keyword evidence="4 9" id="KW-0813">Transport</keyword>
<dbReference type="CDD" id="cd12152">
    <property type="entry name" value="F1-ATPase_delta"/>
    <property type="match status" value="1"/>
</dbReference>
<dbReference type="GO" id="GO:0005886">
    <property type="term" value="C:plasma membrane"/>
    <property type="evidence" value="ECO:0007669"/>
    <property type="project" value="UniProtKB-SubCell"/>
</dbReference>
<dbReference type="InterPro" id="IPR036771">
    <property type="entry name" value="ATPsynth_dsu/esu_N"/>
</dbReference>
<proteinExistence type="inferred from homology"/>
<comment type="function">
    <text evidence="1 9">Produces ATP from ADP in the presence of a proton gradient across the membrane.</text>
</comment>
<dbReference type="HAMAP" id="MF_00530">
    <property type="entry name" value="ATP_synth_epsil_bac"/>
    <property type="match status" value="1"/>
</dbReference>
<keyword evidence="9" id="KW-1003">Cell membrane</keyword>
<comment type="caution">
    <text evidence="11">The sequence shown here is derived from an EMBL/GenBank/DDBJ whole genome shotgun (WGS) entry which is preliminary data.</text>
</comment>
<gene>
    <name evidence="9 11" type="primary">atpC</name>
    <name evidence="11" type="ORF">Pan54_38130</name>
</gene>
<evidence type="ECO:0000313" key="12">
    <source>
        <dbReference type="Proteomes" id="UP000316095"/>
    </source>
</evidence>
<evidence type="ECO:0000256" key="8">
    <source>
        <dbReference type="ARBA" id="ARBA00023310"/>
    </source>
</evidence>
<name>A0A5C5XMU0_9PLAN</name>
<comment type="similarity">
    <text evidence="3 9">Belongs to the ATPase epsilon chain family.</text>
</comment>
<reference evidence="11 12" key="1">
    <citation type="submission" date="2019-02" db="EMBL/GenBank/DDBJ databases">
        <title>Deep-cultivation of Planctomycetes and their phenomic and genomic characterization uncovers novel biology.</title>
        <authorList>
            <person name="Wiegand S."/>
            <person name="Jogler M."/>
            <person name="Boedeker C."/>
            <person name="Pinto D."/>
            <person name="Vollmers J."/>
            <person name="Rivas-Marin E."/>
            <person name="Kohn T."/>
            <person name="Peeters S.H."/>
            <person name="Heuer A."/>
            <person name="Rast P."/>
            <person name="Oberbeckmann S."/>
            <person name="Bunk B."/>
            <person name="Jeske O."/>
            <person name="Meyerdierks A."/>
            <person name="Storesund J.E."/>
            <person name="Kallscheuer N."/>
            <person name="Luecker S."/>
            <person name="Lage O.M."/>
            <person name="Pohl T."/>
            <person name="Merkel B.J."/>
            <person name="Hornburger P."/>
            <person name="Mueller R.-W."/>
            <person name="Bruemmer F."/>
            <person name="Labrenz M."/>
            <person name="Spormann A.M."/>
            <person name="Op Den Camp H."/>
            <person name="Overmann J."/>
            <person name="Amann R."/>
            <person name="Jetten M.S.M."/>
            <person name="Mascher T."/>
            <person name="Medema M.H."/>
            <person name="Devos D.P."/>
            <person name="Kaster A.-K."/>
            <person name="Ovreas L."/>
            <person name="Rohde M."/>
            <person name="Galperin M.Y."/>
            <person name="Jogler C."/>
        </authorList>
    </citation>
    <scope>NUCLEOTIDE SEQUENCE [LARGE SCALE GENOMIC DNA]</scope>
    <source>
        <strain evidence="11 12">Pan54</strain>
    </source>
</reference>
<dbReference type="GO" id="GO:0046933">
    <property type="term" value="F:proton-transporting ATP synthase activity, rotational mechanism"/>
    <property type="evidence" value="ECO:0007669"/>
    <property type="project" value="UniProtKB-UniRule"/>
</dbReference>
<evidence type="ECO:0000313" key="11">
    <source>
        <dbReference type="EMBL" id="TWT63062.1"/>
    </source>
</evidence>
<evidence type="ECO:0000256" key="7">
    <source>
        <dbReference type="ARBA" id="ARBA00023196"/>
    </source>
</evidence>
<dbReference type="GO" id="GO:0005524">
    <property type="term" value="F:ATP binding"/>
    <property type="evidence" value="ECO:0007669"/>
    <property type="project" value="UniProtKB-UniRule"/>
</dbReference>
<dbReference type="Gene3D" id="2.60.15.10">
    <property type="entry name" value="F0F1 ATP synthase delta/epsilon subunit, N-terminal"/>
    <property type="match status" value="1"/>
</dbReference>
<protein>
    <recommendedName>
        <fullName evidence="9">ATP synthase epsilon chain</fullName>
    </recommendedName>
    <alternativeName>
        <fullName evidence="9">ATP synthase F1 sector epsilon subunit</fullName>
    </alternativeName>
    <alternativeName>
        <fullName evidence="9">F-ATPase epsilon subunit</fullName>
    </alternativeName>
</protein>
<evidence type="ECO:0000256" key="5">
    <source>
        <dbReference type="ARBA" id="ARBA00023065"/>
    </source>
</evidence>
<evidence type="ECO:0000256" key="4">
    <source>
        <dbReference type="ARBA" id="ARBA00022448"/>
    </source>
</evidence>
<keyword evidence="7 9" id="KW-0139">CF(1)</keyword>
<dbReference type="PANTHER" id="PTHR13822:SF10">
    <property type="entry name" value="ATP SYNTHASE EPSILON CHAIN, CHLOROPLASTIC"/>
    <property type="match status" value="1"/>
</dbReference>
<keyword evidence="8 9" id="KW-0066">ATP synthesis</keyword>
<evidence type="ECO:0000256" key="1">
    <source>
        <dbReference type="ARBA" id="ARBA00003543"/>
    </source>
</evidence>
<comment type="subcellular location">
    <subcellularLocation>
        <location evidence="9">Cell membrane</location>
        <topology evidence="9">Peripheral membrane protein</topology>
    </subcellularLocation>
    <subcellularLocation>
        <location evidence="2">Endomembrane system</location>
        <topology evidence="2">Peripheral membrane protein</topology>
    </subcellularLocation>
</comment>
<keyword evidence="9" id="KW-0375">Hydrogen ion transport</keyword>
<evidence type="ECO:0000256" key="3">
    <source>
        <dbReference type="ARBA" id="ARBA00005712"/>
    </source>
</evidence>
<keyword evidence="6 9" id="KW-0472">Membrane</keyword>
<evidence type="ECO:0000256" key="6">
    <source>
        <dbReference type="ARBA" id="ARBA00023136"/>
    </source>
</evidence>
<dbReference type="Proteomes" id="UP000316095">
    <property type="component" value="Unassembled WGS sequence"/>
</dbReference>
<dbReference type="GO" id="GO:0012505">
    <property type="term" value="C:endomembrane system"/>
    <property type="evidence" value="ECO:0007669"/>
    <property type="project" value="UniProtKB-SubCell"/>
</dbReference>
<dbReference type="GO" id="GO:0045259">
    <property type="term" value="C:proton-transporting ATP synthase complex"/>
    <property type="evidence" value="ECO:0007669"/>
    <property type="project" value="UniProtKB-KW"/>
</dbReference>
<comment type="subunit">
    <text evidence="9">F-type ATPases have 2 components, CF(1) - the catalytic core - and CF(0) - the membrane proton channel. CF(1) has five subunits: alpha(3), beta(3), gamma(1), delta(1), epsilon(1). CF(0) has three main subunits: a, b and c.</text>
</comment>
<evidence type="ECO:0000256" key="9">
    <source>
        <dbReference type="HAMAP-Rule" id="MF_00530"/>
    </source>
</evidence>
<dbReference type="InterPro" id="IPR020546">
    <property type="entry name" value="ATP_synth_F1_dsu/esu_N"/>
</dbReference>
<evidence type="ECO:0000259" key="10">
    <source>
        <dbReference type="Pfam" id="PF02823"/>
    </source>
</evidence>
<feature type="domain" description="ATP synthase F1 complex delta/epsilon subunit N-terminal" evidence="10">
    <location>
        <begin position="8"/>
        <end position="85"/>
    </location>
</feature>